<feature type="domain" description="Fatty acid desaturase" evidence="2">
    <location>
        <begin position="30"/>
        <end position="249"/>
    </location>
</feature>
<accession>A0A2S9YK15</accession>
<keyword evidence="4" id="KW-1185">Reference proteome</keyword>
<sequence length="264" mass="30710">MYDGTYLVMTSIVLALMLAAGWQGLVTEFHWWYLLLLPLATHAQILCSVFIHNCSHGNFPRPINRLVGELCGIVVLTRYASWEIIHRRHHKYSDDPDQDPHPITPDAAGYWPFVKKTIVNVEVQLQRQFFELHGGDTPENRRFERRRAYTSYATNLVLIACWYVFLGPIGFFVFFVPASLIGFLHLMHFNWSTHNAMKPEEGFFPVNLDRGYFWLGNRIWFGIYYHGYHHKQANLFNPMHYEAYQQARAARKQAKVSPPAAPPA</sequence>
<dbReference type="AlphaFoldDB" id="A0A2S9YK15"/>
<evidence type="ECO:0000313" key="4">
    <source>
        <dbReference type="Proteomes" id="UP000237968"/>
    </source>
</evidence>
<evidence type="ECO:0000313" key="3">
    <source>
        <dbReference type="EMBL" id="PRQ05448.1"/>
    </source>
</evidence>
<dbReference type="GO" id="GO:0006629">
    <property type="term" value="P:lipid metabolic process"/>
    <property type="evidence" value="ECO:0007669"/>
    <property type="project" value="InterPro"/>
</dbReference>
<gene>
    <name evidence="3" type="ORF">ENSA5_02690</name>
</gene>
<keyword evidence="1" id="KW-0472">Membrane</keyword>
<dbReference type="Pfam" id="PF00487">
    <property type="entry name" value="FA_desaturase"/>
    <property type="match status" value="1"/>
</dbReference>
<feature type="transmembrane region" description="Helical" evidence="1">
    <location>
        <begin position="31"/>
        <end position="51"/>
    </location>
</feature>
<evidence type="ECO:0000256" key="1">
    <source>
        <dbReference type="SAM" id="Phobius"/>
    </source>
</evidence>
<organism evidence="3 4">
    <name type="scientific">Enhygromyxa salina</name>
    <dbReference type="NCBI Taxonomy" id="215803"/>
    <lineage>
        <taxon>Bacteria</taxon>
        <taxon>Pseudomonadati</taxon>
        <taxon>Myxococcota</taxon>
        <taxon>Polyangia</taxon>
        <taxon>Nannocystales</taxon>
        <taxon>Nannocystaceae</taxon>
        <taxon>Enhygromyxa</taxon>
    </lineage>
</organism>
<proteinExistence type="predicted"/>
<dbReference type="CDD" id="cd01060">
    <property type="entry name" value="Membrane-FADS-like"/>
    <property type="match status" value="1"/>
</dbReference>
<dbReference type="EMBL" id="PVNK01000013">
    <property type="protein sequence ID" value="PRQ05448.1"/>
    <property type="molecule type" value="Genomic_DNA"/>
</dbReference>
<protein>
    <submittedName>
        <fullName evidence="3">Fatty acid desaturase</fullName>
    </submittedName>
</protein>
<feature type="transmembrane region" description="Helical" evidence="1">
    <location>
        <begin position="7"/>
        <end position="25"/>
    </location>
</feature>
<dbReference type="Proteomes" id="UP000237968">
    <property type="component" value="Unassembled WGS sequence"/>
</dbReference>
<evidence type="ECO:0000259" key="2">
    <source>
        <dbReference type="Pfam" id="PF00487"/>
    </source>
</evidence>
<dbReference type="InterPro" id="IPR005804">
    <property type="entry name" value="FA_desaturase_dom"/>
</dbReference>
<name>A0A2S9YK15_9BACT</name>
<comment type="caution">
    <text evidence="3">The sequence shown here is derived from an EMBL/GenBank/DDBJ whole genome shotgun (WGS) entry which is preliminary data.</text>
</comment>
<keyword evidence="1" id="KW-0812">Transmembrane</keyword>
<keyword evidence="1" id="KW-1133">Transmembrane helix</keyword>
<reference evidence="3 4" key="1">
    <citation type="submission" date="2018-03" db="EMBL/GenBank/DDBJ databases">
        <title>Draft Genome Sequences of the Obligatory Marine Myxobacteria Enhygromyxa salina SWB005.</title>
        <authorList>
            <person name="Poehlein A."/>
            <person name="Moghaddam J.A."/>
            <person name="Harms H."/>
            <person name="Alanjari M."/>
            <person name="Koenig G.M."/>
            <person name="Daniel R."/>
            <person name="Schaeberle T.F."/>
        </authorList>
    </citation>
    <scope>NUCLEOTIDE SEQUENCE [LARGE SCALE GENOMIC DNA]</scope>
    <source>
        <strain evidence="3 4">SWB005</strain>
    </source>
</reference>
<dbReference type="OrthoDB" id="5500377at2"/>